<proteinExistence type="predicted"/>
<sequence>MGKILLVSDKEDKYIWDYFDKERFKDIDFIISCGDLKASYLEFLVTMLNVPLFYVHGNHDGNYEQKPPQGCICIDNKLTKYKGIRILGFGGCNEYRGGAFQYTQKDMKKQVSKMKRKIWLNKGFDILVTHAPAKGLGDGEDLCHIGFEAYNELLDKYAPKYFFHGHQHLNYNREKRIIQYKSTTIVNAYKYYIINTPGVQKLPYITD</sequence>
<dbReference type="SUPFAM" id="SSF56300">
    <property type="entry name" value="Metallo-dependent phosphatases"/>
    <property type="match status" value="1"/>
</dbReference>
<dbReference type="OrthoDB" id="9783591at2"/>
<gene>
    <name evidence="2" type="ORF">CLTEP_20370</name>
</gene>
<dbReference type="Pfam" id="PF00149">
    <property type="entry name" value="Metallophos"/>
    <property type="match status" value="1"/>
</dbReference>
<dbReference type="PATRIC" id="fig|1121338.3.peg.2121"/>
<reference evidence="2 3" key="1">
    <citation type="submission" date="2016-02" db="EMBL/GenBank/DDBJ databases">
        <title>Genome sequence of Clostridium tepidiprofundi DSM 19306.</title>
        <authorList>
            <person name="Poehlein A."/>
            <person name="Daniel R."/>
        </authorList>
    </citation>
    <scope>NUCLEOTIDE SEQUENCE [LARGE SCALE GENOMIC DNA]</scope>
    <source>
        <strain evidence="2 3">DSM 19306</strain>
    </source>
</reference>
<protein>
    <submittedName>
        <fullName evidence="2">Calcineurin-like phosphoesterase superfamily domain protein</fullName>
    </submittedName>
</protein>
<dbReference type="GO" id="GO:0016787">
    <property type="term" value="F:hydrolase activity"/>
    <property type="evidence" value="ECO:0007669"/>
    <property type="project" value="InterPro"/>
</dbReference>
<accession>A0A151B2D0</accession>
<dbReference type="EMBL" id="LTBA01000028">
    <property type="protein sequence ID" value="KYH34036.1"/>
    <property type="molecule type" value="Genomic_DNA"/>
</dbReference>
<dbReference type="InterPro" id="IPR051693">
    <property type="entry name" value="UPF0046_metallophosphoest"/>
</dbReference>
<dbReference type="RefSeq" id="WP_066826355.1">
    <property type="nucleotide sequence ID" value="NZ_LTBA01000028.1"/>
</dbReference>
<dbReference type="InterPro" id="IPR004843">
    <property type="entry name" value="Calcineurin-like_PHP"/>
</dbReference>
<dbReference type="InterPro" id="IPR029052">
    <property type="entry name" value="Metallo-depent_PP-like"/>
</dbReference>
<evidence type="ECO:0000313" key="3">
    <source>
        <dbReference type="Proteomes" id="UP000075531"/>
    </source>
</evidence>
<dbReference type="AlphaFoldDB" id="A0A151B2D0"/>
<name>A0A151B2D0_9CLOT</name>
<feature type="domain" description="Calcineurin-like phosphoesterase" evidence="1">
    <location>
        <begin position="14"/>
        <end position="168"/>
    </location>
</feature>
<comment type="caution">
    <text evidence="2">The sequence shown here is derived from an EMBL/GenBank/DDBJ whole genome shotgun (WGS) entry which is preliminary data.</text>
</comment>
<keyword evidence="3" id="KW-1185">Reference proteome</keyword>
<dbReference type="Proteomes" id="UP000075531">
    <property type="component" value="Unassembled WGS sequence"/>
</dbReference>
<dbReference type="PANTHER" id="PTHR12905">
    <property type="entry name" value="METALLOPHOSPHOESTERASE"/>
    <property type="match status" value="1"/>
</dbReference>
<evidence type="ECO:0000259" key="1">
    <source>
        <dbReference type="Pfam" id="PF00149"/>
    </source>
</evidence>
<dbReference type="PANTHER" id="PTHR12905:SF0">
    <property type="entry name" value="CALCINEURIN-LIKE PHOSPHOESTERASE DOMAIN-CONTAINING PROTEIN"/>
    <property type="match status" value="1"/>
</dbReference>
<dbReference type="Gene3D" id="3.60.21.10">
    <property type="match status" value="1"/>
</dbReference>
<evidence type="ECO:0000313" key="2">
    <source>
        <dbReference type="EMBL" id="KYH34036.1"/>
    </source>
</evidence>
<dbReference type="STRING" id="1121338.CLTEP_20370"/>
<organism evidence="2 3">
    <name type="scientific">Clostridium tepidiprofundi DSM 19306</name>
    <dbReference type="NCBI Taxonomy" id="1121338"/>
    <lineage>
        <taxon>Bacteria</taxon>
        <taxon>Bacillati</taxon>
        <taxon>Bacillota</taxon>
        <taxon>Clostridia</taxon>
        <taxon>Eubacteriales</taxon>
        <taxon>Clostridiaceae</taxon>
        <taxon>Clostridium</taxon>
    </lineage>
</organism>